<dbReference type="RefSeq" id="WP_171161484.1">
    <property type="nucleotide sequence ID" value="NZ_CP053073.1"/>
</dbReference>
<evidence type="ECO:0000313" key="3">
    <source>
        <dbReference type="EMBL" id="QJR14759.1"/>
    </source>
</evidence>
<accession>A0A6M4H532</accession>
<dbReference type="Pfam" id="PF01906">
    <property type="entry name" value="YbjQ_1"/>
    <property type="match status" value="1"/>
</dbReference>
<dbReference type="SUPFAM" id="SSF117782">
    <property type="entry name" value="YbjQ-like"/>
    <property type="match status" value="1"/>
</dbReference>
<keyword evidence="2" id="KW-0812">Transmembrane</keyword>
<proteinExistence type="inferred from homology"/>
<evidence type="ECO:0008006" key="5">
    <source>
        <dbReference type="Google" id="ProtNLM"/>
    </source>
</evidence>
<gene>
    <name evidence="3" type="ORF">DSM104440_01569</name>
</gene>
<dbReference type="Gene3D" id="3.30.110.70">
    <property type="entry name" value="Hypothetical protein apc22750. Chain B"/>
    <property type="match status" value="1"/>
</dbReference>
<name>A0A6M4H532_9PROT</name>
<reference evidence="3 4" key="1">
    <citation type="submission" date="2020-04" db="EMBL/GenBank/DDBJ databases">
        <title>Usitatibacter rugosus gen. nov., sp. nov. and Usitatibacter palustris sp. nov., novel members of Usitatibacteraceae fam. nov. within the order Nitrosomonadales isolated from soil.</title>
        <authorList>
            <person name="Huber K.J."/>
            <person name="Neumann-Schaal M."/>
            <person name="Geppert A."/>
            <person name="Luckner M."/>
            <person name="Wanner G."/>
            <person name="Overmann J."/>
        </authorList>
    </citation>
    <scope>NUCLEOTIDE SEQUENCE [LARGE SCALE GENOMIC DNA]</scope>
    <source>
        <strain evidence="3 4">Swamp67</strain>
    </source>
</reference>
<dbReference type="KEGG" id="upl:DSM104440_01569"/>
<keyword evidence="2" id="KW-0472">Membrane</keyword>
<dbReference type="Proteomes" id="UP000503096">
    <property type="component" value="Chromosome"/>
</dbReference>
<evidence type="ECO:0000256" key="1">
    <source>
        <dbReference type="ARBA" id="ARBA00010751"/>
    </source>
</evidence>
<evidence type="ECO:0000256" key="2">
    <source>
        <dbReference type="SAM" id="Phobius"/>
    </source>
</evidence>
<keyword evidence="2" id="KW-1133">Transmembrane helix</keyword>
<dbReference type="AlphaFoldDB" id="A0A6M4H532"/>
<evidence type="ECO:0000313" key="4">
    <source>
        <dbReference type="Proteomes" id="UP000503096"/>
    </source>
</evidence>
<sequence>MEIFFHYFEWFMFLFLLALGFGVGRFLEANHYASIRQRETAYASVLLFGSRFPPDMATRQDCQLVTGHVVISSDYFKKFVFGLRSFIGGRSRGYETLLDRGRREATLRMKTEARRLGSKLIVNVKYESTSISGNRGAVPAFEILAYGTALIPPK</sequence>
<dbReference type="EMBL" id="CP053073">
    <property type="protein sequence ID" value="QJR14759.1"/>
    <property type="molecule type" value="Genomic_DNA"/>
</dbReference>
<protein>
    <recommendedName>
        <fullName evidence="5">YbjQ family protein</fullName>
    </recommendedName>
</protein>
<organism evidence="3 4">
    <name type="scientific">Usitatibacter palustris</name>
    <dbReference type="NCBI Taxonomy" id="2732487"/>
    <lineage>
        <taxon>Bacteria</taxon>
        <taxon>Pseudomonadati</taxon>
        <taxon>Pseudomonadota</taxon>
        <taxon>Betaproteobacteria</taxon>
        <taxon>Nitrosomonadales</taxon>
        <taxon>Usitatibacteraceae</taxon>
        <taxon>Usitatibacter</taxon>
    </lineage>
</organism>
<dbReference type="InterPro" id="IPR035439">
    <property type="entry name" value="UPF0145_dom_sf"/>
</dbReference>
<dbReference type="InterPro" id="IPR002765">
    <property type="entry name" value="UPF0145_YbjQ-like"/>
</dbReference>
<dbReference type="InParanoid" id="A0A6M4H532"/>
<dbReference type="PANTHER" id="PTHR34068">
    <property type="entry name" value="UPF0145 PROTEIN YBJQ"/>
    <property type="match status" value="1"/>
</dbReference>
<feature type="transmembrane region" description="Helical" evidence="2">
    <location>
        <begin position="6"/>
        <end position="27"/>
    </location>
</feature>
<dbReference type="PANTHER" id="PTHR34068:SF2">
    <property type="entry name" value="UPF0145 PROTEIN SCO3412"/>
    <property type="match status" value="1"/>
</dbReference>
<keyword evidence="4" id="KW-1185">Reference proteome</keyword>
<comment type="similarity">
    <text evidence="1">Belongs to the UPF0145 family.</text>
</comment>